<dbReference type="RefSeq" id="WP_062638273.1">
    <property type="nucleotide sequence ID" value="NZ_FCOG02000031.1"/>
</dbReference>
<comment type="caution">
    <text evidence="1">The sequence shown here is derived from an EMBL/GenBank/DDBJ whole genome shotgun (WGS) entry which is preliminary data.</text>
</comment>
<dbReference type="AlphaFoldDB" id="A0A7Z7IBQ6"/>
<keyword evidence="2" id="KW-1185">Reference proteome</keyword>
<dbReference type="Proteomes" id="UP000219522">
    <property type="component" value="Unassembled WGS sequence"/>
</dbReference>
<dbReference type="Pfam" id="PF14375">
    <property type="entry name" value="Cys_rich_CWC"/>
    <property type="match status" value="1"/>
</dbReference>
<dbReference type="EMBL" id="OCSU01000002">
    <property type="protein sequence ID" value="SOE83012.1"/>
    <property type="molecule type" value="Genomic_DNA"/>
</dbReference>
<gene>
    <name evidence="1" type="ORF">SAMN05446927_6363</name>
</gene>
<sequence>MATEPVRKEDAGGETCSRCGAAFRCGSLAGDARCWCASMPELPLARLRSGAGCLCPACLAEEIRRAGSEA</sequence>
<dbReference type="InterPro" id="IPR032720">
    <property type="entry name" value="Cys_rich_CWC"/>
</dbReference>
<organism evidence="1 2">
    <name type="scientific">Caballeronia arationis</name>
    <dbReference type="NCBI Taxonomy" id="1777142"/>
    <lineage>
        <taxon>Bacteria</taxon>
        <taxon>Pseudomonadati</taxon>
        <taxon>Pseudomonadota</taxon>
        <taxon>Betaproteobacteria</taxon>
        <taxon>Burkholderiales</taxon>
        <taxon>Burkholderiaceae</taxon>
        <taxon>Caballeronia</taxon>
    </lineage>
</organism>
<evidence type="ECO:0000313" key="2">
    <source>
        <dbReference type="Proteomes" id="UP000219522"/>
    </source>
</evidence>
<evidence type="ECO:0000313" key="1">
    <source>
        <dbReference type="EMBL" id="SOE83012.1"/>
    </source>
</evidence>
<accession>A0A7Z7IBQ6</accession>
<name>A0A7Z7IBQ6_9BURK</name>
<reference evidence="1 2" key="1">
    <citation type="submission" date="2017-09" db="EMBL/GenBank/DDBJ databases">
        <authorList>
            <person name="Varghese N."/>
            <person name="Submissions S."/>
        </authorList>
    </citation>
    <scope>NUCLEOTIDE SEQUENCE [LARGE SCALE GENOMIC DNA]</scope>
    <source>
        <strain evidence="1 2">OK806</strain>
    </source>
</reference>
<dbReference type="OrthoDB" id="331868at2"/>
<protein>
    <submittedName>
        <fullName evidence="1">Cysteine-rich CWC</fullName>
    </submittedName>
</protein>
<proteinExistence type="predicted"/>